<protein>
    <submittedName>
        <fullName evidence="2">Uncharacterized protein</fullName>
    </submittedName>
</protein>
<keyword evidence="3" id="KW-1185">Reference proteome</keyword>
<dbReference type="EMBL" id="JAGRRH010000013">
    <property type="protein sequence ID" value="KAG7361460.1"/>
    <property type="molecule type" value="Genomic_DNA"/>
</dbReference>
<dbReference type="Proteomes" id="UP000693970">
    <property type="component" value="Unassembled WGS sequence"/>
</dbReference>
<evidence type="ECO:0000313" key="3">
    <source>
        <dbReference type="Proteomes" id="UP000693970"/>
    </source>
</evidence>
<sequence length="140" mass="15122">MEQTVGRPDATNNVAVKATYFIFHDNAATEEFVEVGGNKHENDHNDSSALSISPGGISRSTRTATTSSRIFNASNTAEGIVGLQKGTKPVAPQPGDYSYSGMHDQVFYPPSRSLLIKSFISEPTTSTSSVNRHPQKQAYD</sequence>
<comment type="caution">
    <text evidence="2">The sequence shown here is derived from an EMBL/GenBank/DDBJ whole genome shotgun (WGS) entry which is preliminary data.</text>
</comment>
<gene>
    <name evidence="2" type="ORF">IV203_036561</name>
</gene>
<proteinExistence type="predicted"/>
<evidence type="ECO:0000313" key="2">
    <source>
        <dbReference type="EMBL" id="KAG7361460.1"/>
    </source>
</evidence>
<dbReference type="AlphaFoldDB" id="A0A9K3LFG6"/>
<reference evidence="2" key="2">
    <citation type="submission" date="2021-04" db="EMBL/GenBank/DDBJ databases">
        <authorList>
            <person name="Podell S."/>
        </authorList>
    </citation>
    <scope>NUCLEOTIDE SEQUENCE</scope>
    <source>
        <strain evidence="2">Hildebrandi</strain>
    </source>
</reference>
<dbReference type="OrthoDB" id="45867at2759"/>
<accession>A0A9K3LFG6</accession>
<reference evidence="2" key="1">
    <citation type="journal article" date="2021" name="Sci. Rep.">
        <title>Diploid genomic architecture of Nitzschia inconspicua, an elite biomass production diatom.</title>
        <authorList>
            <person name="Oliver A."/>
            <person name="Podell S."/>
            <person name="Pinowska A."/>
            <person name="Traller J.C."/>
            <person name="Smith S.R."/>
            <person name="McClure R."/>
            <person name="Beliaev A."/>
            <person name="Bohutskyi P."/>
            <person name="Hill E.A."/>
            <person name="Rabines A."/>
            <person name="Zheng H."/>
            <person name="Allen L.Z."/>
            <person name="Kuo A."/>
            <person name="Grigoriev I.V."/>
            <person name="Allen A.E."/>
            <person name="Hazlebeck D."/>
            <person name="Allen E.E."/>
        </authorList>
    </citation>
    <scope>NUCLEOTIDE SEQUENCE</scope>
    <source>
        <strain evidence="2">Hildebrandi</strain>
    </source>
</reference>
<organism evidence="2 3">
    <name type="scientific">Nitzschia inconspicua</name>
    <dbReference type="NCBI Taxonomy" id="303405"/>
    <lineage>
        <taxon>Eukaryota</taxon>
        <taxon>Sar</taxon>
        <taxon>Stramenopiles</taxon>
        <taxon>Ochrophyta</taxon>
        <taxon>Bacillariophyta</taxon>
        <taxon>Bacillariophyceae</taxon>
        <taxon>Bacillariophycidae</taxon>
        <taxon>Bacillariales</taxon>
        <taxon>Bacillariaceae</taxon>
        <taxon>Nitzschia</taxon>
    </lineage>
</organism>
<feature type="compositionally biased region" description="Basic and acidic residues" evidence="1">
    <location>
        <begin position="37"/>
        <end position="46"/>
    </location>
</feature>
<name>A0A9K3LFG6_9STRA</name>
<feature type="region of interest" description="Disordered" evidence="1">
    <location>
        <begin position="37"/>
        <end position="70"/>
    </location>
</feature>
<evidence type="ECO:0000256" key="1">
    <source>
        <dbReference type="SAM" id="MobiDB-lite"/>
    </source>
</evidence>
<feature type="compositionally biased region" description="Low complexity" evidence="1">
    <location>
        <begin position="58"/>
        <end position="69"/>
    </location>
</feature>